<dbReference type="PANTHER" id="PTHR13257:SF0">
    <property type="entry name" value="NUCLEAR PORE COMPLEX PROTEIN NUP88"/>
    <property type="match status" value="1"/>
</dbReference>
<sequence>MAELLFQEDDYLNNLPNHPIFNNNNNNNNNNKNTFSIINQNQLILSAPPELRLISLTNYKTQQTQQYKLLIPRPRSALPIKPITTLTANPSSRLLAICSTDQVSVLSLPRTEEHSDSSTQIECQTTKIGAEDDQDDRREPITKVLWHPWSHRASTLLILHSNGILLEFDVSRDTLNPTQTIDFNSPYSLLTESYHHHSSYSQAGIASTEPFECHPSLISSFQQVSLNSSSTKKSLIGPSKHPQRSSTPLLKASRSKPRLSRSIPPSAKNHRSTSQGTYGAADRASSTAVSLCFGTGAGDWGPLTLYAIMLNGDMYAICPYLPKNAVIPLSYRNSLLFFLTAKLQSISNTQGTGKSLMDLQGPLERSLDYLNSLSDVPDEPIDEGDLEADCENEEEEGVKRNRRKETFEALLTPLRQGPFLMTPSPIETNENEEETVSDLLHFRYSSSPTNQRNSTAEPTLSDPNNTGLGVFMIAYQSRIDVCLEVEKIEPRWVSVSDVDAKAATTTTTTTELPMLVTYECIDLRLMDSGRSECIGGTSPLRMSVDARYNDTIYVSHRCGIHGMSMQGWLESLLAGEADSGRLGDIIGERTGSLVGWLVQTASSGDSTSQGAPGIAGVSVIDDAYLGYSLMALTDDGQLVVLPLKHRPMGLSTGALTGGKPETARPVLQLMPPPPVERRSMSRGPSGLLGDGWTVPVPLASDARGPGLSRPPADSSTVTSAMLRYGLQVSNRVDHYIRHLVEAINLGQSRLALQIQEFQCQIRKLNQYPSRLDALDQHLQAQLDRIENIHANQKKLLKKADLVLQKLVDDRNRILSREEVRWFAELDRMFGEVFGDPDGDKKGLKSLIDQLKSQLEATKARIRPAHEDQLSSRTNGRGKTPMTAPTNPEGIAGVGKKMGESQLVPIYHKLEQANGCLAIIHDQIAKINKTLAGRPSA</sequence>
<evidence type="ECO:0000256" key="1">
    <source>
        <dbReference type="ARBA" id="ARBA00004567"/>
    </source>
</evidence>
<feature type="compositionally biased region" description="Acidic residues" evidence="8">
    <location>
        <begin position="378"/>
        <end position="396"/>
    </location>
</feature>
<name>A0A5B0QME9_PUCGR</name>
<evidence type="ECO:0000256" key="3">
    <source>
        <dbReference type="ARBA" id="ARBA00022816"/>
    </source>
</evidence>
<keyword evidence="4" id="KW-0653">Protein transport</keyword>
<dbReference type="Proteomes" id="UP000324748">
    <property type="component" value="Unassembled WGS sequence"/>
</dbReference>
<evidence type="ECO:0000256" key="6">
    <source>
        <dbReference type="ARBA" id="ARBA00023132"/>
    </source>
</evidence>
<feature type="region of interest" description="Disordered" evidence="8">
    <location>
        <begin position="231"/>
        <end position="280"/>
    </location>
</feature>
<dbReference type="GO" id="GO:0017056">
    <property type="term" value="F:structural constituent of nuclear pore"/>
    <property type="evidence" value="ECO:0007669"/>
    <property type="project" value="InterPro"/>
</dbReference>
<dbReference type="PANTHER" id="PTHR13257">
    <property type="entry name" value="NUCLEOPORIN NUP84-RELATED"/>
    <property type="match status" value="1"/>
</dbReference>
<evidence type="ECO:0000256" key="8">
    <source>
        <dbReference type="SAM" id="MobiDB-lite"/>
    </source>
</evidence>
<evidence type="ECO:0000313" key="10">
    <source>
        <dbReference type="Proteomes" id="UP000324748"/>
    </source>
</evidence>
<evidence type="ECO:0000256" key="7">
    <source>
        <dbReference type="ARBA" id="ARBA00023242"/>
    </source>
</evidence>
<dbReference type="GO" id="GO:0006606">
    <property type="term" value="P:protein import into nucleus"/>
    <property type="evidence" value="ECO:0007669"/>
    <property type="project" value="TreeGrafter"/>
</dbReference>
<evidence type="ECO:0000256" key="2">
    <source>
        <dbReference type="ARBA" id="ARBA00022448"/>
    </source>
</evidence>
<feature type="region of interest" description="Disordered" evidence="8">
    <location>
        <begin position="378"/>
        <end position="401"/>
    </location>
</feature>
<reference evidence="9 10" key="1">
    <citation type="submission" date="2019-05" db="EMBL/GenBank/DDBJ databases">
        <title>Emergence of the Ug99 lineage of the wheat stem rust pathogen through somatic hybridization.</title>
        <authorList>
            <person name="Li F."/>
            <person name="Upadhyaya N.M."/>
            <person name="Sperschneider J."/>
            <person name="Matny O."/>
            <person name="Nguyen-Phuc H."/>
            <person name="Mago R."/>
            <person name="Raley C."/>
            <person name="Miller M.E."/>
            <person name="Silverstein K.A.T."/>
            <person name="Henningsen E."/>
            <person name="Hirsch C.D."/>
            <person name="Visser B."/>
            <person name="Pretorius Z.A."/>
            <person name="Steffenson B.J."/>
            <person name="Schwessinger B."/>
            <person name="Dodds P.N."/>
            <person name="Figueroa M."/>
        </authorList>
    </citation>
    <scope>NUCLEOTIDE SEQUENCE [LARGE SCALE GENOMIC DNA]</scope>
    <source>
        <strain evidence="9">21-0</strain>
    </source>
</reference>
<dbReference type="GO" id="GO:0000056">
    <property type="term" value="P:ribosomal small subunit export from nucleus"/>
    <property type="evidence" value="ECO:0007669"/>
    <property type="project" value="InterPro"/>
</dbReference>
<keyword evidence="3" id="KW-0509">mRNA transport</keyword>
<dbReference type="EMBL" id="VSWC01000014">
    <property type="protein sequence ID" value="KAA1114401.1"/>
    <property type="molecule type" value="Genomic_DNA"/>
</dbReference>
<gene>
    <name evidence="9" type="ORF">PGT21_007514</name>
</gene>
<evidence type="ECO:0000313" key="9">
    <source>
        <dbReference type="EMBL" id="KAA1114401.1"/>
    </source>
</evidence>
<comment type="caution">
    <text evidence="9">The sequence shown here is derived from an EMBL/GenBank/DDBJ whole genome shotgun (WGS) entry which is preliminary data.</text>
</comment>
<dbReference type="InterPro" id="IPR019321">
    <property type="entry name" value="Nucleoporin_Nup88"/>
</dbReference>
<keyword evidence="10" id="KW-1185">Reference proteome</keyword>
<comment type="subcellular location">
    <subcellularLocation>
        <location evidence="1">Nucleus</location>
        <location evidence="1">Nuclear pore complex</location>
    </subcellularLocation>
</comment>
<keyword evidence="5" id="KW-0811">Translocation</keyword>
<feature type="region of interest" description="Disordered" evidence="8">
    <location>
        <begin position="860"/>
        <end position="889"/>
    </location>
</feature>
<dbReference type="AlphaFoldDB" id="A0A5B0QME9"/>
<feature type="region of interest" description="Disordered" evidence="8">
    <location>
        <begin position="651"/>
        <end position="682"/>
    </location>
</feature>
<protein>
    <submittedName>
        <fullName evidence="9">Uncharacterized protein</fullName>
    </submittedName>
</protein>
<keyword evidence="6" id="KW-0906">Nuclear pore complex</keyword>
<dbReference type="InterPro" id="IPR037700">
    <property type="entry name" value="NUP88/NUP82"/>
</dbReference>
<evidence type="ECO:0000256" key="4">
    <source>
        <dbReference type="ARBA" id="ARBA00022927"/>
    </source>
</evidence>
<accession>A0A5B0QME9</accession>
<dbReference type="OrthoDB" id="341482at2759"/>
<keyword evidence="2" id="KW-0813">Transport</keyword>
<proteinExistence type="predicted"/>
<dbReference type="GO" id="GO:0000055">
    <property type="term" value="P:ribosomal large subunit export from nucleus"/>
    <property type="evidence" value="ECO:0007669"/>
    <property type="project" value="InterPro"/>
</dbReference>
<dbReference type="GO" id="GO:0005643">
    <property type="term" value="C:nuclear pore"/>
    <property type="evidence" value="ECO:0007669"/>
    <property type="project" value="UniProtKB-SubCell"/>
</dbReference>
<keyword evidence="7" id="KW-0539">Nucleus</keyword>
<dbReference type="GO" id="GO:0006406">
    <property type="term" value="P:mRNA export from nucleus"/>
    <property type="evidence" value="ECO:0007669"/>
    <property type="project" value="TreeGrafter"/>
</dbReference>
<organism evidence="9 10">
    <name type="scientific">Puccinia graminis f. sp. tritici</name>
    <dbReference type="NCBI Taxonomy" id="56615"/>
    <lineage>
        <taxon>Eukaryota</taxon>
        <taxon>Fungi</taxon>
        <taxon>Dikarya</taxon>
        <taxon>Basidiomycota</taxon>
        <taxon>Pucciniomycotina</taxon>
        <taxon>Pucciniomycetes</taxon>
        <taxon>Pucciniales</taxon>
        <taxon>Pucciniaceae</taxon>
        <taxon>Puccinia</taxon>
    </lineage>
</organism>
<dbReference type="Pfam" id="PF10168">
    <property type="entry name" value="Nup88"/>
    <property type="match status" value="1"/>
</dbReference>
<evidence type="ECO:0000256" key="5">
    <source>
        <dbReference type="ARBA" id="ARBA00023010"/>
    </source>
</evidence>